<dbReference type="InterPro" id="IPR036388">
    <property type="entry name" value="WH-like_DNA-bd_sf"/>
</dbReference>
<keyword evidence="4" id="KW-1185">Reference proteome</keyword>
<gene>
    <name evidence="3" type="ORF">NUM_17150</name>
</gene>
<protein>
    <submittedName>
        <fullName evidence="3">PadR family transcriptional regulator</fullName>
    </submittedName>
</protein>
<reference evidence="4" key="1">
    <citation type="journal article" date="2021" name="Int. J. Syst. Evol. Microbiol.">
        <title>Actinocatenispora comari sp. nov., an endophytic actinomycete isolated from aerial parts of Comarum salesowianum.</title>
        <authorList>
            <person name="Oyunbileg N."/>
            <person name="Iizaka Y."/>
            <person name="Hamada M."/>
            <person name="Davaapurev B.O."/>
            <person name="Fukumoto A."/>
            <person name="Tsetseg B."/>
            <person name="Kato F."/>
            <person name="Tamura T."/>
            <person name="Batkhuu J."/>
            <person name="Anzai Y."/>
        </authorList>
    </citation>
    <scope>NUCLEOTIDE SEQUENCE [LARGE SCALE GENOMIC DNA]</scope>
    <source>
        <strain evidence="4">NUM-2625</strain>
    </source>
</reference>
<dbReference type="Pfam" id="PF10400">
    <property type="entry name" value="Vir_act_alpha_C"/>
    <property type="match status" value="1"/>
</dbReference>
<accession>A0A8J4A7X9</accession>
<dbReference type="AlphaFoldDB" id="A0A8J4A7X9"/>
<dbReference type="Pfam" id="PF03551">
    <property type="entry name" value="PadR"/>
    <property type="match status" value="1"/>
</dbReference>
<dbReference type="PANTHER" id="PTHR43252:SF6">
    <property type="entry name" value="NEGATIVE TRANSCRIPTION REGULATOR PADR"/>
    <property type="match status" value="1"/>
</dbReference>
<dbReference type="Proteomes" id="UP000614996">
    <property type="component" value="Unassembled WGS sequence"/>
</dbReference>
<dbReference type="InterPro" id="IPR005149">
    <property type="entry name" value="Tscrpt_reg_PadR_N"/>
</dbReference>
<feature type="domain" description="Transcription regulator PadR N-terminal" evidence="1">
    <location>
        <begin position="7"/>
        <end position="78"/>
    </location>
</feature>
<dbReference type="InterPro" id="IPR018309">
    <property type="entry name" value="Tscrpt_reg_PadR_C"/>
</dbReference>
<evidence type="ECO:0000259" key="2">
    <source>
        <dbReference type="Pfam" id="PF10400"/>
    </source>
</evidence>
<evidence type="ECO:0000313" key="3">
    <source>
        <dbReference type="EMBL" id="GIL26461.1"/>
    </source>
</evidence>
<dbReference type="Gene3D" id="1.10.10.10">
    <property type="entry name" value="Winged helix-like DNA-binding domain superfamily/Winged helix DNA-binding domain"/>
    <property type="match status" value="1"/>
</dbReference>
<dbReference type="EMBL" id="BOPO01000023">
    <property type="protein sequence ID" value="GIL26461.1"/>
    <property type="molecule type" value="Genomic_DNA"/>
</dbReference>
<comment type="caution">
    <text evidence="3">The sequence shown here is derived from an EMBL/GenBank/DDBJ whole genome shotgun (WGS) entry which is preliminary data.</text>
</comment>
<dbReference type="Gene3D" id="6.10.140.190">
    <property type="match status" value="1"/>
</dbReference>
<dbReference type="InterPro" id="IPR036390">
    <property type="entry name" value="WH_DNA-bd_sf"/>
</dbReference>
<sequence length="188" mass="21233">MSLRHALLGLLEDGPASGYALSTRFDRSLRRFAWSARQSHIYPELNRMAADGLIEVTDEGARGRRTYALTEAGRIELHDWLLSEPKPRAIRDERVLRMMLLSALTPDEARAQLERYLTEAEHLAAELRELAALADADTTHPRHGLRYGRLALEHGIYQADAQVQWAHWALHQLHHADNPAPAADQPTP</sequence>
<proteinExistence type="predicted"/>
<dbReference type="SUPFAM" id="SSF46785">
    <property type="entry name" value="Winged helix' DNA-binding domain"/>
    <property type="match status" value="1"/>
</dbReference>
<feature type="domain" description="Transcription regulator PadR C-terminal" evidence="2">
    <location>
        <begin position="90"/>
        <end position="173"/>
    </location>
</feature>
<dbReference type="RefSeq" id="WP_207124249.1">
    <property type="nucleotide sequence ID" value="NZ_BOPO01000023.1"/>
</dbReference>
<name>A0A8J4A7X9_9ACTN</name>
<evidence type="ECO:0000259" key="1">
    <source>
        <dbReference type="Pfam" id="PF03551"/>
    </source>
</evidence>
<dbReference type="PANTHER" id="PTHR43252">
    <property type="entry name" value="TRANSCRIPTIONAL REGULATOR YQJI"/>
    <property type="match status" value="1"/>
</dbReference>
<evidence type="ECO:0000313" key="4">
    <source>
        <dbReference type="Proteomes" id="UP000614996"/>
    </source>
</evidence>
<organism evidence="3 4">
    <name type="scientific">Actinocatenispora comari</name>
    <dbReference type="NCBI Taxonomy" id="2807577"/>
    <lineage>
        <taxon>Bacteria</taxon>
        <taxon>Bacillati</taxon>
        <taxon>Actinomycetota</taxon>
        <taxon>Actinomycetes</taxon>
        <taxon>Micromonosporales</taxon>
        <taxon>Micromonosporaceae</taxon>
        <taxon>Actinocatenispora</taxon>
    </lineage>
</organism>